<dbReference type="Proteomes" id="UP001152320">
    <property type="component" value="Chromosome 8"/>
</dbReference>
<comment type="caution">
    <text evidence="2">The sequence shown here is derived from an EMBL/GenBank/DDBJ whole genome shotgun (WGS) entry which is preliminary data.</text>
</comment>
<organism evidence="2 3">
    <name type="scientific">Holothuria leucospilota</name>
    <name type="common">Black long sea cucumber</name>
    <name type="synonym">Mertensiothuria leucospilota</name>
    <dbReference type="NCBI Taxonomy" id="206669"/>
    <lineage>
        <taxon>Eukaryota</taxon>
        <taxon>Metazoa</taxon>
        <taxon>Echinodermata</taxon>
        <taxon>Eleutherozoa</taxon>
        <taxon>Echinozoa</taxon>
        <taxon>Holothuroidea</taxon>
        <taxon>Aspidochirotacea</taxon>
        <taxon>Aspidochirotida</taxon>
        <taxon>Holothuriidae</taxon>
        <taxon>Holothuria</taxon>
    </lineage>
</organism>
<protein>
    <submittedName>
        <fullName evidence="2">Uncharacterized protein</fullName>
    </submittedName>
</protein>
<keyword evidence="1" id="KW-0472">Membrane</keyword>
<evidence type="ECO:0000313" key="2">
    <source>
        <dbReference type="EMBL" id="KAJ8037484.1"/>
    </source>
</evidence>
<gene>
    <name evidence="2" type="ORF">HOLleu_18309</name>
</gene>
<keyword evidence="1" id="KW-0812">Transmembrane</keyword>
<feature type="transmembrane region" description="Helical" evidence="1">
    <location>
        <begin position="15"/>
        <end position="35"/>
    </location>
</feature>
<sequence>MLPTTTVSQPSWKSFILNLLTVYIYVYTVLFVYLYENGDTTEENQADLATPTSPEAWCDFGCPNKGSAAETECEKAESMVSEAVDTAADPVWSIRHSDGSRVWWGLREVFTYGTADV</sequence>
<name>A0A9Q1H907_HOLLE</name>
<keyword evidence="3" id="KW-1185">Reference proteome</keyword>
<evidence type="ECO:0000313" key="3">
    <source>
        <dbReference type="Proteomes" id="UP001152320"/>
    </source>
</evidence>
<dbReference type="EMBL" id="JAIZAY010000008">
    <property type="protein sequence ID" value="KAJ8037484.1"/>
    <property type="molecule type" value="Genomic_DNA"/>
</dbReference>
<accession>A0A9Q1H907</accession>
<reference evidence="2" key="1">
    <citation type="submission" date="2021-10" db="EMBL/GenBank/DDBJ databases">
        <title>Tropical sea cucumber genome reveals ecological adaptation and Cuvierian tubules defense mechanism.</title>
        <authorList>
            <person name="Chen T."/>
        </authorList>
    </citation>
    <scope>NUCLEOTIDE SEQUENCE</scope>
    <source>
        <strain evidence="2">Nanhai2018</strain>
        <tissue evidence="2">Muscle</tissue>
    </source>
</reference>
<evidence type="ECO:0000256" key="1">
    <source>
        <dbReference type="SAM" id="Phobius"/>
    </source>
</evidence>
<proteinExistence type="predicted"/>
<dbReference type="AlphaFoldDB" id="A0A9Q1H907"/>
<keyword evidence="1" id="KW-1133">Transmembrane helix</keyword>